<dbReference type="Gene3D" id="1.10.472.80">
    <property type="entry name" value="Ypt/Rab-GAP domain of gyp1p, domain 3"/>
    <property type="match status" value="1"/>
</dbReference>
<feature type="domain" description="Rab-GAP TBC" evidence="4">
    <location>
        <begin position="401"/>
        <end position="585"/>
    </location>
</feature>
<dbReference type="PROSITE" id="PS51046">
    <property type="entry name" value="GON"/>
    <property type="match status" value="1"/>
</dbReference>
<organism evidence="6 7">
    <name type="scientific">Polarella glacialis</name>
    <name type="common">Dinoflagellate</name>
    <dbReference type="NCBI Taxonomy" id="89957"/>
    <lineage>
        <taxon>Eukaryota</taxon>
        <taxon>Sar</taxon>
        <taxon>Alveolata</taxon>
        <taxon>Dinophyceae</taxon>
        <taxon>Suessiales</taxon>
        <taxon>Suessiaceae</taxon>
        <taxon>Polarella</taxon>
    </lineage>
</organism>
<feature type="transmembrane region" description="Helical" evidence="3">
    <location>
        <begin position="585"/>
        <end position="605"/>
    </location>
</feature>
<dbReference type="AlphaFoldDB" id="A0A813HTK9"/>
<dbReference type="SUPFAM" id="SSF47923">
    <property type="entry name" value="Ypt/Rab-GAP domain of gyp1p"/>
    <property type="match status" value="2"/>
</dbReference>
<dbReference type="GO" id="GO:0005096">
    <property type="term" value="F:GTPase activator activity"/>
    <property type="evidence" value="ECO:0007669"/>
    <property type="project" value="TreeGrafter"/>
</dbReference>
<feature type="region of interest" description="Disordered" evidence="2">
    <location>
        <begin position="200"/>
        <end position="249"/>
    </location>
</feature>
<name>A0A813HTK9_POLGL</name>
<evidence type="ECO:0000313" key="7">
    <source>
        <dbReference type="Proteomes" id="UP000654075"/>
    </source>
</evidence>
<keyword evidence="7" id="KW-1185">Reference proteome</keyword>
<keyword evidence="3" id="KW-0812">Transmembrane</keyword>
<keyword evidence="3" id="KW-1133">Transmembrane helix</keyword>
<dbReference type="GO" id="GO:0004222">
    <property type="term" value="F:metalloendopeptidase activity"/>
    <property type="evidence" value="ECO:0007669"/>
    <property type="project" value="InterPro"/>
</dbReference>
<keyword evidence="1" id="KW-0479">Metal-binding</keyword>
<dbReference type="EMBL" id="CAJNNV010032674">
    <property type="protein sequence ID" value="CAE8640694.1"/>
    <property type="molecule type" value="Genomic_DNA"/>
</dbReference>
<dbReference type="GO" id="GO:0031267">
    <property type="term" value="F:small GTPase binding"/>
    <property type="evidence" value="ECO:0007669"/>
    <property type="project" value="TreeGrafter"/>
</dbReference>
<feature type="non-terminal residue" evidence="6">
    <location>
        <position position="633"/>
    </location>
</feature>
<feature type="transmembrane region" description="Helical" evidence="3">
    <location>
        <begin position="560"/>
        <end position="578"/>
    </location>
</feature>
<keyword evidence="3" id="KW-0472">Membrane</keyword>
<dbReference type="Proteomes" id="UP000654075">
    <property type="component" value="Unassembled WGS sequence"/>
</dbReference>
<dbReference type="SMART" id="SM00164">
    <property type="entry name" value="TBC"/>
    <property type="match status" value="1"/>
</dbReference>
<dbReference type="InterPro" id="IPR035969">
    <property type="entry name" value="Rab-GAP_TBC_sf"/>
</dbReference>
<dbReference type="OrthoDB" id="294251at2759"/>
<proteinExistence type="predicted"/>
<evidence type="ECO:0000256" key="1">
    <source>
        <dbReference type="ARBA" id="ARBA00022723"/>
    </source>
</evidence>
<dbReference type="InterPro" id="IPR000195">
    <property type="entry name" value="Rab-GAP-TBC_dom"/>
</dbReference>
<dbReference type="PANTHER" id="PTHR47219">
    <property type="entry name" value="RAB GTPASE-ACTIVATING PROTEIN 1-LIKE"/>
    <property type="match status" value="1"/>
</dbReference>
<feature type="compositionally biased region" description="Polar residues" evidence="2">
    <location>
        <begin position="272"/>
        <end position="281"/>
    </location>
</feature>
<dbReference type="FunFam" id="1.10.8.270:FF:000016">
    <property type="entry name" value="TBC1 domain family member 2A"/>
    <property type="match status" value="1"/>
</dbReference>
<evidence type="ECO:0000256" key="3">
    <source>
        <dbReference type="SAM" id="Phobius"/>
    </source>
</evidence>
<evidence type="ECO:0000256" key="2">
    <source>
        <dbReference type="SAM" id="MobiDB-lite"/>
    </source>
</evidence>
<evidence type="ECO:0000313" key="6">
    <source>
        <dbReference type="EMBL" id="CAE8640694.1"/>
    </source>
</evidence>
<dbReference type="Gene3D" id="1.10.8.270">
    <property type="entry name" value="putative rabgap domain of human tbc1 domain family member 14 like domains"/>
    <property type="match status" value="1"/>
</dbReference>
<evidence type="ECO:0008006" key="8">
    <source>
        <dbReference type="Google" id="ProtNLM"/>
    </source>
</evidence>
<accession>A0A813HTK9</accession>
<gene>
    <name evidence="6" type="ORF">PGLA1383_LOCUS55476</name>
</gene>
<reference evidence="6" key="1">
    <citation type="submission" date="2021-02" db="EMBL/GenBank/DDBJ databases">
        <authorList>
            <person name="Dougan E. K."/>
            <person name="Rhodes N."/>
            <person name="Thang M."/>
            <person name="Chan C."/>
        </authorList>
    </citation>
    <scope>NUCLEOTIDE SEQUENCE</scope>
</reference>
<dbReference type="PANTHER" id="PTHR47219:SF9">
    <property type="entry name" value="GTPASE ACTIVATING PROTEIN AND CENTROSOME-ASSOCIATED, ISOFORM B"/>
    <property type="match status" value="1"/>
</dbReference>
<feature type="domain" description="GON" evidence="5">
    <location>
        <begin position="1"/>
        <end position="24"/>
    </location>
</feature>
<dbReference type="InterPro" id="IPR012314">
    <property type="entry name" value="Pept_M12B_GON-ADAMTSs"/>
</dbReference>
<evidence type="ECO:0000259" key="4">
    <source>
        <dbReference type="PROSITE" id="PS50086"/>
    </source>
</evidence>
<dbReference type="Pfam" id="PF00566">
    <property type="entry name" value="RabGAP-TBC"/>
    <property type="match status" value="1"/>
</dbReference>
<comment type="caution">
    <text evidence="6">The sequence shown here is derived from an EMBL/GenBank/DDBJ whole genome shotgun (WGS) entry which is preliminary data.</text>
</comment>
<feature type="region of interest" description="Disordered" evidence="2">
    <location>
        <begin position="265"/>
        <end position="314"/>
    </location>
</feature>
<sequence length="633" mass="70589">AGNIGGICGGAHPQTGVGGFFDVLGDMVPPRSSTRVLLICDESWEELMLEEPPLPPAMQASWMGSDLGLPPGLAKVLPPEWHARPFCQLPQQIPVIWLERQDADFWRSSPRRAPMAPLRPPLPPMGASSSRCGCGGNIQSPLLGKRVENAEWHENHARLKEALVMHNRWKHNEAANVLKEARAWATSSISSAAGLSFMEASEDGCGEGDPRRLRPGQQMPDEVSPQHTTWPPHGQSTAKNSQGHRAAATDGFARDVSQQRLQRAAPLYSARGPSSFSSSVMEKSRKRRPSVGDPESEIGAGVRPPAPESLRGGAESELLEVSLQSADIWGTRTGDDEEVLAFLTSSDADCGQEGDLLEMVEESDDESRHACRQRWRQLWSEGLEMTFRRQPERFRRSALLGIPPEMRWEAWKVALGLSSRKTHGQYLELLSSETSWRRLIDVDAPRTFPQIPRFDEEYRDSQRRILHAYANFNSEVGYCQGMNFVVGVLLLVSRRQEEDAFWMFVCLMEDQQLAGFYKEGFPLLRQYVDVFNEQLEASLPGLVKHFAHEGLQATDFLHTWYLTLFIGCLPLAAVLEIWDGMICCGGLPVLVPVAIALLEAIQHILRDKPFEDIMGFLRELSKGLEADTENPAI</sequence>
<dbReference type="GO" id="GO:0008270">
    <property type="term" value="F:zinc ion binding"/>
    <property type="evidence" value="ECO:0007669"/>
    <property type="project" value="InterPro"/>
</dbReference>
<dbReference type="PROSITE" id="PS50086">
    <property type="entry name" value="TBC_RABGAP"/>
    <property type="match status" value="1"/>
</dbReference>
<dbReference type="InterPro" id="IPR050302">
    <property type="entry name" value="Rab_GAP_TBC_domain"/>
</dbReference>
<protein>
    <recommendedName>
        <fullName evidence="8">Rab-GAP TBC domain-containing protein</fullName>
    </recommendedName>
</protein>
<feature type="compositionally biased region" description="Polar residues" evidence="2">
    <location>
        <begin position="225"/>
        <end position="243"/>
    </location>
</feature>
<evidence type="ECO:0000259" key="5">
    <source>
        <dbReference type="PROSITE" id="PS51046"/>
    </source>
</evidence>